<evidence type="ECO:0000256" key="1">
    <source>
        <dbReference type="SAM" id="Phobius"/>
    </source>
</evidence>
<protein>
    <submittedName>
        <fullName evidence="2">Uncharacterized protein</fullName>
    </submittedName>
</protein>
<gene>
    <name evidence="2" type="ORF">FZD51_11815</name>
</gene>
<name>A0A5D4R8C1_9BACI</name>
<keyword evidence="1" id="KW-1133">Transmembrane helix</keyword>
<evidence type="ECO:0000313" key="3">
    <source>
        <dbReference type="Proteomes" id="UP000322139"/>
    </source>
</evidence>
<feature type="transmembrane region" description="Helical" evidence="1">
    <location>
        <begin position="51"/>
        <end position="70"/>
    </location>
</feature>
<accession>A0A5D4R8C1</accession>
<feature type="transmembrane region" description="Helical" evidence="1">
    <location>
        <begin position="91"/>
        <end position="109"/>
    </location>
</feature>
<feature type="transmembrane region" description="Helical" evidence="1">
    <location>
        <begin position="164"/>
        <end position="184"/>
    </location>
</feature>
<organism evidence="2 3">
    <name type="scientific">Bacillus infantis</name>
    <dbReference type="NCBI Taxonomy" id="324767"/>
    <lineage>
        <taxon>Bacteria</taxon>
        <taxon>Bacillati</taxon>
        <taxon>Bacillota</taxon>
        <taxon>Bacilli</taxon>
        <taxon>Bacillales</taxon>
        <taxon>Bacillaceae</taxon>
        <taxon>Bacillus</taxon>
    </lineage>
</organism>
<evidence type="ECO:0000313" key="2">
    <source>
        <dbReference type="EMBL" id="TYS47625.1"/>
    </source>
</evidence>
<dbReference type="RefSeq" id="WP_148974963.1">
    <property type="nucleotide sequence ID" value="NZ_JBNIKT010000001.1"/>
</dbReference>
<comment type="caution">
    <text evidence="2">The sequence shown here is derived from an EMBL/GenBank/DDBJ whole genome shotgun (WGS) entry which is preliminary data.</text>
</comment>
<reference evidence="2 3" key="1">
    <citation type="submission" date="2019-08" db="EMBL/GenBank/DDBJ databases">
        <title>Bacillus genomes from the desert of Cuatro Cienegas, Coahuila.</title>
        <authorList>
            <person name="Olmedo-Alvarez G."/>
        </authorList>
    </citation>
    <scope>NUCLEOTIDE SEQUENCE [LARGE SCALE GENOMIC DNA]</scope>
    <source>
        <strain evidence="2 3">CH446_14T</strain>
    </source>
</reference>
<dbReference type="AlphaFoldDB" id="A0A5D4R8C1"/>
<proteinExistence type="predicted"/>
<sequence>MNNYTNDNTARRYRAHVSILGTTQIHLQNPYIIGWWSAAFPGFGHLLLSKYLRGFVLFIWEVFVNIKSNLNLAMVYSFQGEIERAKEILEVRWLLIYIPVYIFAIWDSYRTTVDLNQIHVLAEREEHQFNSFSMGAMEINYLDKRNPVMAVVWSLFVPGLGQLYIHRIVSAFFTIVWAVVFFYYSHGLEALSYLFMGDIEKSTAVLHPEWLLFFPSLYGFSLYDSYVNTVENNKLFNKEQRAYFRKNYQSSSFRILKGQKVK</sequence>
<dbReference type="Proteomes" id="UP000322139">
    <property type="component" value="Unassembled WGS sequence"/>
</dbReference>
<dbReference type="EMBL" id="VTER01000006">
    <property type="protein sequence ID" value="TYS47625.1"/>
    <property type="molecule type" value="Genomic_DNA"/>
</dbReference>
<keyword evidence="1" id="KW-0812">Transmembrane</keyword>
<keyword evidence="1" id="KW-0472">Membrane</keyword>